<accession>A0AAV9QKH5</accession>
<name>A0AAV9QKH5_9PEZI</name>
<dbReference type="AlphaFoldDB" id="A0AAV9QKH5"/>
<reference evidence="3 4" key="1">
    <citation type="submission" date="2023-06" db="EMBL/GenBank/DDBJ databases">
        <title>Black Yeasts Isolated from many extreme environments.</title>
        <authorList>
            <person name="Coleine C."/>
            <person name="Stajich J.E."/>
            <person name="Selbmann L."/>
        </authorList>
    </citation>
    <scope>NUCLEOTIDE SEQUENCE [LARGE SCALE GENOMIC DNA]</scope>
    <source>
        <strain evidence="3 4">CCFEE 5887</strain>
    </source>
</reference>
<protein>
    <recommendedName>
        <fullName evidence="2">Heterokaryon incompatibility domain-containing protein</fullName>
    </recommendedName>
</protein>
<proteinExistence type="predicted"/>
<evidence type="ECO:0000259" key="2">
    <source>
        <dbReference type="Pfam" id="PF06985"/>
    </source>
</evidence>
<comment type="caution">
    <text evidence="3">The sequence shown here is derived from an EMBL/GenBank/DDBJ whole genome shotgun (WGS) entry which is preliminary data.</text>
</comment>
<dbReference type="Pfam" id="PF06985">
    <property type="entry name" value="HET"/>
    <property type="match status" value="1"/>
</dbReference>
<dbReference type="EMBL" id="JAXLQG010000001">
    <property type="protein sequence ID" value="KAK5545656.1"/>
    <property type="molecule type" value="Genomic_DNA"/>
</dbReference>
<organism evidence="3 4">
    <name type="scientific">Vermiconidia calcicola</name>
    <dbReference type="NCBI Taxonomy" id="1690605"/>
    <lineage>
        <taxon>Eukaryota</taxon>
        <taxon>Fungi</taxon>
        <taxon>Dikarya</taxon>
        <taxon>Ascomycota</taxon>
        <taxon>Pezizomycotina</taxon>
        <taxon>Dothideomycetes</taxon>
        <taxon>Dothideomycetidae</taxon>
        <taxon>Mycosphaerellales</taxon>
        <taxon>Extremaceae</taxon>
        <taxon>Vermiconidia</taxon>
    </lineage>
</organism>
<evidence type="ECO:0000313" key="3">
    <source>
        <dbReference type="EMBL" id="KAK5545656.1"/>
    </source>
</evidence>
<evidence type="ECO:0000256" key="1">
    <source>
        <dbReference type="SAM" id="MobiDB-lite"/>
    </source>
</evidence>
<dbReference type="PANTHER" id="PTHR24148">
    <property type="entry name" value="ANKYRIN REPEAT DOMAIN-CONTAINING PROTEIN 39 HOMOLOG-RELATED"/>
    <property type="match status" value="1"/>
</dbReference>
<evidence type="ECO:0000313" key="4">
    <source>
        <dbReference type="Proteomes" id="UP001345827"/>
    </source>
</evidence>
<feature type="domain" description="Heterokaryon incompatibility" evidence="2">
    <location>
        <begin position="64"/>
        <end position="222"/>
    </location>
</feature>
<sequence length="658" mass="72990">METEIFRHERLSLSGRFMRLLQIQGGTGIGTGTTKKDNRVTTTATSSVISLRITQYAIHRRPPYVAISYTWGSAAAGDTREIRVNGRAFRVRVNLWNLLFHLRQRGEARFLWIDALCIDQQNLEERNWHVQRMARIYDSAQKTVVWLGMPSEDRRQARGLEFVVELAAAAARARQGGGAGAGAGAGAAGGAWEVMERMEARWKNLLELCRGVYWTRTWIIQEFLRAREVEVVVGTASLEWTLFEDVVRLVREKEMERGRKGESEDMPAWMGEFMHTLPVRLTGRRISHEQSTLEELLAGFYDSKCAERRDKIYGILGIADDCGEDETTGQVRGPRPDYAKNIVEVYFEVCKYLCQKGNGSLSVQAVYLAQRALEISQADIAGYMDSLGQGEGGDGTARLEDVLKDSTCLLVPDYVNVIDEVLPGWTSIRDLRQKLELVDWSRYVGHEVKRKTSRSSTPSQRNGGGMSGGRQTEYVVSPLPPGVIENVVQAAARSEDLRHLHNYPSAKEGRVPVEYILLHKEDKRMASNPGLARPSIVIESNPALGVDPVRLGFACSDVRAGDLICQFTGVDVTLIARRVAGGHGGLKIVGRARMIGHSGLKERALHPGCRSGQGPGGGKPWSGLTLVEGEDGQRPSGNEENWMMETDPISLWEVLGMG</sequence>
<keyword evidence="4" id="KW-1185">Reference proteome</keyword>
<dbReference type="InterPro" id="IPR052895">
    <property type="entry name" value="HetReg/Transcr_Mod"/>
</dbReference>
<dbReference type="PANTHER" id="PTHR24148:SF73">
    <property type="entry name" value="HET DOMAIN PROTEIN (AFU_ORTHOLOGUE AFUA_8G01020)"/>
    <property type="match status" value="1"/>
</dbReference>
<feature type="region of interest" description="Disordered" evidence="1">
    <location>
        <begin position="448"/>
        <end position="472"/>
    </location>
</feature>
<dbReference type="InterPro" id="IPR010730">
    <property type="entry name" value="HET"/>
</dbReference>
<dbReference type="Proteomes" id="UP001345827">
    <property type="component" value="Unassembled WGS sequence"/>
</dbReference>
<gene>
    <name evidence="3" type="ORF">LTR25_000664</name>
</gene>